<proteinExistence type="predicted"/>
<dbReference type="Proteomes" id="UP000631114">
    <property type="component" value="Unassembled WGS sequence"/>
</dbReference>
<dbReference type="OrthoDB" id="419598at2759"/>
<reference evidence="1 2" key="1">
    <citation type="submission" date="2020-10" db="EMBL/GenBank/DDBJ databases">
        <title>The Coptis chinensis genome and diversification of protoberbering-type alkaloids.</title>
        <authorList>
            <person name="Wang B."/>
            <person name="Shu S."/>
            <person name="Song C."/>
            <person name="Liu Y."/>
        </authorList>
    </citation>
    <scope>NUCLEOTIDE SEQUENCE [LARGE SCALE GENOMIC DNA]</scope>
    <source>
        <strain evidence="1">HL-2020</strain>
        <tissue evidence="1">Leaf</tissue>
    </source>
</reference>
<protein>
    <submittedName>
        <fullName evidence="1">Uncharacterized protein</fullName>
    </submittedName>
</protein>
<name>A0A835IZR2_9MAGN</name>
<evidence type="ECO:0000313" key="2">
    <source>
        <dbReference type="Proteomes" id="UP000631114"/>
    </source>
</evidence>
<evidence type="ECO:0000313" key="1">
    <source>
        <dbReference type="EMBL" id="KAF9625247.1"/>
    </source>
</evidence>
<keyword evidence="2" id="KW-1185">Reference proteome</keyword>
<comment type="caution">
    <text evidence="1">The sequence shown here is derived from an EMBL/GenBank/DDBJ whole genome shotgun (WGS) entry which is preliminary data.</text>
</comment>
<dbReference type="AlphaFoldDB" id="A0A835IZR2"/>
<accession>A0A835IZR2</accession>
<dbReference type="EMBL" id="JADFTS010000001">
    <property type="protein sequence ID" value="KAF9625247.1"/>
    <property type="molecule type" value="Genomic_DNA"/>
</dbReference>
<organism evidence="1 2">
    <name type="scientific">Coptis chinensis</name>
    <dbReference type="NCBI Taxonomy" id="261450"/>
    <lineage>
        <taxon>Eukaryota</taxon>
        <taxon>Viridiplantae</taxon>
        <taxon>Streptophyta</taxon>
        <taxon>Embryophyta</taxon>
        <taxon>Tracheophyta</taxon>
        <taxon>Spermatophyta</taxon>
        <taxon>Magnoliopsida</taxon>
        <taxon>Ranunculales</taxon>
        <taxon>Ranunculaceae</taxon>
        <taxon>Coptidoideae</taxon>
        <taxon>Coptis</taxon>
    </lineage>
</organism>
<sequence>MLDNNGKDLDNVRPVVDWAKSASVKQFLYISSAGIYKKTNEPPHVEGQPWALTQKRIRDNLKDDVASPEVPSFLGFVSWKMVDSIRFNECIIDAATRSLILSKESIAE</sequence>
<gene>
    <name evidence="1" type="ORF">IFM89_020833</name>
</gene>